<feature type="transmembrane region" description="Helical" evidence="1">
    <location>
        <begin position="20"/>
        <end position="42"/>
    </location>
</feature>
<organism evidence="3">
    <name type="scientific">Bifidobacterium dentium</name>
    <dbReference type="NCBI Taxonomy" id="1689"/>
    <lineage>
        <taxon>Bacteria</taxon>
        <taxon>Bacillati</taxon>
        <taxon>Actinomycetota</taxon>
        <taxon>Actinomycetes</taxon>
        <taxon>Bifidobacteriales</taxon>
        <taxon>Bifidobacteriaceae</taxon>
        <taxon>Bifidobacterium</taxon>
    </lineage>
</organism>
<feature type="transmembrane region" description="Helical" evidence="1">
    <location>
        <begin position="137"/>
        <end position="154"/>
    </location>
</feature>
<feature type="transmembrane region" description="Helical" evidence="1">
    <location>
        <begin position="327"/>
        <end position="343"/>
    </location>
</feature>
<dbReference type="EMBL" id="WDPD01000001">
    <property type="protein sequence ID" value="KAB7462539.1"/>
    <property type="molecule type" value="Genomic_DNA"/>
</dbReference>
<evidence type="ECO:0000313" key="3">
    <source>
        <dbReference type="EMBL" id="VYT21124.1"/>
    </source>
</evidence>
<feature type="transmembrane region" description="Helical" evidence="1">
    <location>
        <begin position="294"/>
        <end position="315"/>
    </location>
</feature>
<accession>A0A6N2USP4</accession>
<dbReference type="RefSeq" id="WP_034522540.1">
    <property type="nucleotide sequence ID" value="NZ_CACRSP010000015.1"/>
</dbReference>
<dbReference type="AlphaFoldDB" id="A0A6N2USP4"/>
<dbReference type="Proteomes" id="UP000429211">
    <property type="component" value="Unassembled WGS sequence"/>
</dbReference>
<sequence length="398" mass="45387">MSNELGLGNKGSWWESRNKNAVLVLTFVVMLAAKLLTMMLPAKYFYDNNRIVGMVNEDMRVKAWAGSYIVAANFFKAINIFGFTSISQWSWFLGMLLTVIVFFMVLKLPEPDMVQAIFLLACIGLLNIYVFNIGKDVIQFLFFMAVYLVLLMPIESSTMKIAFATVILYFESKVFRSYYVLIAALVLAIYCILTMFRKNHKFPPAVKIIITTVTMYVLVCVMMVVTSVAMHDEYEQIMGIRDYSLNGREDDVDSVTIIKNWVGGDNSSNLPLFLLNYLINAFRMMIPLELAVKGIQYLPFFCFQVAVTVYLAHLFGKLDEIEDETQFLAISIFLGYVLASVLFEPDFGSWVRHEAATFPVLQLLVFSQNQRLSQWKQDINKIKGRIGRHANVAGKMEA</sequence>
<name>A0A6N2USP4_9BIFI</name>
<reference evidence="3" key="2">
    <citation type="submission" date="2019-11" db="EMBL/GenBank/DDBJ databases">
        <authorList>
            <person name="Feng L."/>
        </authorList>
    </citation>
    <scope>NUCLEOTIDE SEQUENCE</scope>
    <source>
        <strain evidence="3">BdentiumLFYP24</strain>
    </source>
</reference>
<feature type="transmembrane region" description="Helical" evidence="1">
    <location>
        <begin position="113"/>
        <end position="131"/>
    </location>
</feature>
<feature type="transmembrane region" description="Helical" evidence="1">
    <location>
        <begin position="89"/>
        <end position="106"/>
    </location>
</feature>
<evidence type="ECO:0000313" key="4">
    <source>
        <dbReference type="Proteomes" id="UP000429211"/>
    </source>
</evidence>
<keyword evidence="1" id="KW-0812">Transmembrane</keyword>
<evidence type="ECO:0000313" key="2">
    <source>
        <dbReference type="EMBL" id="KAB7462539.1"/>
    </source>
</evidence>
<keyword evidence="1" id="KW-1133">Transmembrane helix</keyword>
<proteinExistence type="predicted"/>
<evidence type="ECO:0000256" key="1">
    <source>
        <dbReference type="SAM" id="Phobius"/>
    </source>
</evidence>
<feature type="transmembrane region" description="Helical" evidence="1">
    <location>
        <begin position="175"/>
        <end position="196"/>
    </location>
</feature>
<feature type="transmembrane region" description="Helical" evidence="1">
    <location>
        <begin position="208"/>
        <end position="230"/>
    </location>
</feature>
<dbReference type="EMBL" id="CACRSP010000015">
    <property type="protein sequence ID" value="VYT21124.1"/>
    <property type="molecule type" value="Genomic_DNA"/>
</dbReference>
<feature type="transmembrane region" description="Helical" evidence="1">
    <location>
        <begin position="63"/>
        <end position="83"/>
    </location>
</feature>
<protein>
    <submittedName>
        <fullName evidence="3">Uncharacterized protein</fullName>
    </submittedName>
</protein>
<keyword evidence="1" id="KW-0472">Membrane</keyword>
<reference evidence="2 4" key="1">
    <citation type="journal article" date="2019" name="Nat. Med.">
        <title>A library of human gut bacterial isolates paired with longitudinal multiomics data enables mechanistic microbiome research.</title>
        <authorList>
            <person name="Poyet M."/>
            <person name="Groussin M."/>
            <person name="Gibbons S.M."/>
            <person name="Avila-Pacheco J."/>
            <person name="Jiang X."/>
            <person name="Kearney S.M."/>
            <person name="Perrotta A.R."/>
            <person name="Berdy B."/>
            <person name="Zhao S."/>
            <person name="Lieberman T.D."/>
            <person name="Swanson P.K."/>
            <person name="Smith M."/>
            <person name="Roesemann S."/>
            <person name="Alexander J.E."/>
            <person name="Rich S.A."/>
            <person name="Livny J."/>
            <person name="Vlamakis H."/>
            <person name="Clish C."/>
            <person name="Bullock K."/>
            <person name="Deik A."/>
            <person name="Scott J."/>
            <person name="Pierce K.A."/>
            <person name="Xavier R.J."/>
            <person name="Alm E.J."/>
        </authorList>
    </citation>
    <scope>NUCLEOTIDE SEQUENCE [LARGE SCALE GENOMIC DNA]</scope>
    <source>
        <strain evidence="2 4">BIOML-A2</strain>
    </source>
</reference>
<gene>
    <name evidence="3" type="ORF">BDLFYP24_00567</name>
    <name evidence="2" type="ORF">GBB04_01845</name>
</gene>